<sequence length="224" mass="24661">MDNALLGKRMIAGENDVVGRSQQGMLAEAVFNLFGNRADGGCKINLVGKQGLNRVAGVFFSGKDLNSRVFLPKLDNDIRKEHVQNDSGNAHSDCAAVRRADSGIHIVQEIVIELQKIHRCFIKILSRIGQLKSLGISSEKRGFEIILQQHDAFGKGGLRNMKLGGGFIKFTALHKGDIIPDKGNVDVFHFAVSLTRNRQEAGLGQHRVLLCFTIYTLLKQLSIL</sequence>
<dbReference type="EMBL" id="VSSQ01024575">
    <property type="protein sequence ID" value="MPM72168.1"/>
    <property type="molecule type" value="Genomic_DNA"/>
</dbReference>
<organism evidence="1">
    <name type="scientific">bioreactor metagenome</name>
    <dbReference type="NCBI Taxonomy" id="1076179"/>
    <lineage>
        <taxon>unclassified sequences</taxon>
        <taxon>metagenomes</taxon>
        <taxon>ecological metagenomes</taxon>
    </lineage>
</organism>
<gene>
    <name evidence="1" type="ORF">SDC9_119141</name>
</gene>
<name>A0A645C468_9ZZZZ</name>
<protein>
    <submittedName>
        <fullName evidence="1">Uncharacterized protein</fullName>
    </submittedName>
</protein>
<proteinExistence type="predicted"/>
<evidence type="ECO:0000313" key="1">
    <source>
        <dbReference type="EMBL" id="MPM72168.1"/>
    </source>
</evidence>
<reference evidence="1" key="1">
    <citation type="submission" date="2019-08" db="EMBL/GenBank/DDBJ databases">
        <authorList>
            <person name="Kucharzyk K."/>
            <person name="Murdoch R.W."/>
            <person name="Higgins S."/>
            <person name="Loffler F."/>
        </authorList>
    </citation>
    <scope>NUCLEOTIDE SEQUENCE</scope>
</reference>
<accession>A0A645C468</accession>
<dbReference type="AlphaFoldDB" id="A0A645C468"/>
<comment type="caution">
    <text evidence="1">The sequence shown here is derived from an EMBL/GenBank/DDBJ whole genome shotgun (WGS) entry which is preliminary data.</text>
</comment>